<keyword evidence="10" id="KW-0198">Cysteine biosynthesis</keyword>
<keyword evidence="9" id="KW-0560">Oxidoreductase</keyword>
<evidence type="ECO:0000256" key="8">
    <source>
        <dbReference type="ARBA" id="ARBA00022982"/>
    </source>
</evidence>
<dbReference type="Gene3D" id="3.40.50.360">
    <property type="match status" value="1"/>
</dbReference>
<dbReference type="InterPro" id="IPR001433">
    <property type="entry name" value="OxRdtase_FAD/NAD-bd"/>
</dbReference>
<dbReference type="InterPro" id="IPR003097">
    <property type="entry name" value="CysJ-like_FAD-binding"/>
</dbReference>
<dbReference type="SUPFAM" id="SSF52218">
    <property type="entry name" value="Flavoproteins"/>
    <property type="match status" value="1"/>
</dbReference>
<evidence type="ECO:0000256" key="11">
    <source>
        <dbReference type="ARBA" id="ARBA00052219"/>
    </source>
</evidence>
<reference evidence="16" key="1">
    <citation type="submission" date="2016-03" db="EMBL/GenBank/DDBJ databases">
        <authorList>
            <person name="Heylen K."/>
            <person name="De Vos P."/>
            <person name="Vekeman B."/>
        </authorList>
    </citation>
    <scope>NUCLEOTIDE SEQUENCE [LARGE SCALE GENOMIC DNA]</scope>
    <source>
        <strain evidence="16">R-45383</strain>
    </source>
</reference>
<gene>
    <name evidence="15" type="ORF">A1355_10345</name>
</gene>
<keyword evidence="5 12" id="KW-0288">FMN</keyword>
<dbReference type="AlphaFoldDB" id="A0A177NDS7"/>
<feature type="binding site" evidence="12">
    <location>
        <begin position="366"/>
        <end position="369"/>
    </location>
    <ligand>
        <name>FAD</name>
        <dbReference type="ChEBI" id="CHEBI:57692"/>
    </ligand>
</feature>
<keyword evidence="4" id="KW-0285">Flavoprotein</keyword>
<dbReference type="Gene3D" id="2.40.30.10">
    <property type="entry name" value="Translation factors"/>
    <property type="match status" value="1"/>
</dbReference>
<feature type="domain" description="Flavodoxin-like" evidence="13">
    <location>
        <begin position="46"/>
        <end position="184"/>
    </location>
</feature>
<keyword evidence="16" id="KW-1185">Reference proteome</keyword>
<dbReference type="OrthoDB" id="9816402at2"/>
<dbReference type="InterPro" id="IPR039261">
    <property type="entry name" value="FNR_nucleotide-bd"/>
</dbReference>
<evidence type="ECO:0000313" key="16">
    <source>
        <dbReference type="Proteomes" id="UP000077628"/>
    </source>
</evidence>
<feature type="binding site" evidence="12">
    <location>
        <begin position="499"/>
        <end position="500"/>
    </location>
    <ligand>
        <name>NADP(+)</name>
        <dbReference type="ChEBI" id="CHEBI:58349"/>
    </ligand>
</feature>
<evidence type="ECO:0000256" key="3">
    <source>
        <dbReference type="ARBA" id="ARBA00022605"/>
    </source>
</evidence>
<dbReference type="PROSITE" id="PS50902">
    <property type="entry name" value="FLAVODOXIN_LIKE"/>
    <property type="match status" value="1"/>
</dbReference>
<feature type="binding site" evidence="12">
    <location>
        <begin position="135"/>
        <end position="144"/>
    </location>
    <ligand>
        <name>FMN</name>
        <dbReference type="ChEBI" id="CHEBI:58210"/>
    </ligand>
</feature>
<dbReference type="NCBIfam" id="NF004859">
    <property type="entry name" value="PRK06214.1"/>
    <property type="match status" value="1"/>
</dbReference>
<feature type="binding site" evidence="12">
    <location>
        <position position="390"/>
    </location>
    <ligand>
        <name>FAD</name>
        <dbReference type="ChEBI" id="CHEBI:57692"/>
    </ligand>
</feature>
<dbReference type="FunFam" id="3.40.50.80:FF:000001">
    <property type="entry name" value="NADPH--cytochrome P450 reductase 1"/>
    <property type="match status" value="1"/>
</dbReference>
<dbReference type="EC" id="1.8.1.2" evidence="1"/>
<evidence type="ECO:0000256" key="10">
    <source>
        <dbReference type="ARBA" id="ARBA00023192"/>
    </source>
</evidence>
<accession>A0A177NDS7</accession>
<dbReference type="InterPro" id="IPR017927">
    <property type="entry name" value="FAD-bd_FR_type"/>
</dbReference>
<feature type="binding site" evidence="12">
    <location>
        <position position="541"/>
    </location>
    <ligand>
        <name>NADP(+)</name>
        <dbReference type="ChEBI" id="CHEBI:58349"/>
    </ligand>
</feature>
<organism evidence="15 16">
    <name type="scientific">Methylomonas koyamae</name>
    <dbReference type="NCBI Taxonomy" id="702114"/>
    <lineage>
        <taxon>Bacteria</taxon>
        <taxon>Pseudomonadati</taxon>
        <taxon>Pseudomonadota</taxon>
        <taxon>Gammaproteobacteria</taxon>
        <taxon>Methylococcales</taxon>
        <taxon>Methylococcaceae</taxon>
        <taxon>Methylomonas</taxon>
    </lineage>
</organism>
<dbReference type="GO" id="GO:0005829">
    <property type="term" value="C:cytosol"/>
    <property type="evidence" value="ECO:0007669"/>
    <property type="project" value="TreeGrafter"/>
</dbReference>
<comment type="caution">
    <text evidence="15">The sequence shown here is derived from an EMBL/GenBank/DDBJ whole genome shotgun (WGS) entry which is preliminary data.</text>
</comment>
<comment type="catalytic activity">
    <reaction evidence="11">
        <text>hydrogen sulfide + 3 NADP(+) + 3 H2O = sulfite + 3 NADPH + 4 H(+)</text>
        <dbReference type="Rhea" id="RHEA:13801"/>
        <dbReference type="ChEBI" id="CHEBI:15377"/>
        <dbReference type="ChEBI" id="CHEBI:15378"/>
        <dbReference type="ChEBI" id="CHEBI:17359"/>
        <dbReference type="ChEBI" id="CHEBI:29919"/>
        <dbReference type="ChEBI" id="CHEBI:57783"/>
        <dbReference type="ChEBI" id="CHEBI:58349"/>
        <dbReference type="EC" id="1.8.1.2"/>
    </reaction>
</comment>
<dbReference type="SUPFAM" id="SSF52343">
    <property type="entry name" value="Ferredoxin reductase-like, C-terminal NADP-linked domain"/>
    <property type="match status" value="1"/>
</dbReference>
<dbReference type="InterPro" id="IPR001709">
    <property type="entry name" value="Flavoprot_Pyr_Nucl_cyt_Rdtase"/>
</dbReference>
<evidence type="ECO:0000259" key="14">
    <source>
        <dbReference type="PROSITE" id="PS51384"/>
    </source>
</evidence>
<feature type="binding site" evidence="12">
    <location>
        <position position="579"/>
    </location>
    <ligand>
        <name>FAD</name>
        <dbReference type="ChEBI" id="CHEBI:57692"/>
    </ligand>
</feature>
<feature type="binding site" evidence="12">
    <location>
        <begin position="505"/>
        <end position="509"/>
    </location>
    <ligand>
        <name>NADP(+)</name>
        <dbReference type="ChEBI" id="CHEBI:58349"/>
    </ligand>
</feature>
<dbReference type="InterPro" id="IPR017938">
    <property type="entry name" value="Riboflavin_synthase-like_b-brl"/>
</dbReference>
<dbReference type="Pfam" id="PF00175">
    <property type="entry name" value="NAD_binding_1"/>
    <property type="match status" value="1"/>
</dbReference>
<dbReference type="InterPro" id="IPR001094">
    <property type="entry name" value="Flavdoxin-like"/>
</dbReference>
<proteinExistence type="predicted"/>
<feature type="binding site" evidence="12">
    <location>
        <begin position="384"/>
        <end position="386"/>
    </location>
    <ligand>
        <name>FAD</name>
        <dbReference type="ChEBI" id="CHEBI:57692"/>
    </ligand>
</feature>
<dbReference type="InterPro" id="IPR008254">
    <property type="entry name" value="Flavodoxin/NO_synth"/>
</dbReference>
<evidence type="ECO:0000256" key="4">
    <source>
        <dbReference type="ARBA" id="ARBA00022630"/>
    </source>
</evidence>
<keyword evidence="8" id="KW-0249">Electron transport</keyword>
<dbReference type="InterPro" id="IPR029039">
    <property type="entry name" value="Flavoprotein-like_sf"/>
</dbReference>
<protein>
    <recommendedName>
        <fullName evidence="1">assimilatory sulfite reductase (NADPH)</fullName>
        <ecNumber evidence="1">1.8.1.2</ecNumber>
    </recommendedName>
</protein>
<evidence type="ECO:0000259" key="13">
    <source>
        <dbReference type="PROSITE" id="PS50902"/>
    </source>
</evidence>
<dbReference type="GO" id="GO:0004783">
    <property type="term" value="F:sulfite reductase (NADPH) activity"/>
    <property type="evidence" value="ECO:0007669"/>
    <property type="project" value="UniProtKB-EC"/>
</dbReference>
<evidence type="ECO:0000313" key="15">
    <source>
        <dbReference type="EMBL" id="OAI16001.1"/>
    </source>
</evidence>
<comment type="cofactor">
    <cofactor evidence="12">
        <name>FMN</name>
        <dbReference type="ChEBI" id="CHEBI:58210"/>
    </cofactor>
    <text evidence="12">Binds 1 FMN per subunit.</text>
</comment>
<evidence type="ECO:0000256" key="1">
    <source>
        <dbReference type="ARBA" id="ARBA00012604"/>
    </source>
</evidence>
<dbReference type="GO" id="GO:0019344">
    <property type="term" value="P:cysteine biosynthetic process"/>
    <property type="evidence" value="ECO:0007669"/>
    <property type="project" value="UniProtKB-KW"/>
</dbReference>
<comment type="cofactor">
    <cofactor evidence="12">
        <name>FAD</name>
        <dbReference type="ChEBI" id="CHEBI:57692"/>
    </cofactor>
    <text evidence="12">Binds 1 FAD per subunit.</text>
</comment>
<feature type="domain" description="FAD-binding FR-type" evidence="14">
    <location>
        <begin position="211"/>
        <end position="428"/>
    </location>
</feature>
<dbReference type="Pfam" id="PF00258">
    <property type="entry name" value="Flavodoxin_1"/>
    <property type="match status" value="1"/>
</dbReference>
<sequence>MKSPFIPENAPYSDSQRAWLSGFFAGMHSHMLHSAGSVNSANARNLHILFGSQTGNSESLAHDAAARAKSHGLVPIVKGMDEIEIGQLANIEYLLIITSTYGEGAMPDNAEMLWEAASGDSAPRLEKLNYAVLALGDTSYDLFCQAGKDWDERLQALGANRLFERVDCDVDFEAPAEQWLSEVIPLMADGAETVAVVDTEAQPSKSQYNRKNPFPAKLLVNRLLTAGDSSKETRHYEISIAGSGLNYEAGDAMCVVPTNCPLLVADLVKALGCSGAEEEPVNSELMTLSEALRTHFEIKTPSKELIEEIAKRSGDQELNALLQAGDKDKLADYLWGRDTLDLLMQFPGVEFSAAEFLRLLKPLQHRAYSISSSSKQHPDAVHLTVASVRYDAHGRHHKGVCSTYLADLVDETTDVRIFFTPNNNFRVPSDDNLPMIMVGPGTGIAPFRAFLQERQARKASGKNWLFFGDRNAATDFIYRNEIEAMQSNGLLTKLDLAFSRDQAEKIYVQDRMKEHGAELFAWLEQGGYFFVCGDAYRMAKDVDQALHDVIREHGKMTLVEAVEYVNQLKKDKRYVRDVY</sequence>
<dbReference type="PIRSF" id="PIRSF000207">
    <property type="entry name" value="SiR-FP_CysJ"/>
    <property type="match status" value="1"/>
</dbReference>
<dbReference type="PROSITE" id="PS51384">
    <property type="entry name" value="FAD_FR"/>
    <property type="match status" value="1"/>
</dbReference>
<evidence type="ECO:0000256" key="7">
    <source>
        <dbReference type="ARBA" id="ARBA00022857"/>
    </source>
</evidence>
<evidence type="ECO:0000256" key="9">
    <source>
        <dbReference type="ARBA" id="ARBA00023002"/>
    </source>
</evidence>
<keyword evidence="3" id="KW-0028">Amino-acid biosynthesis</keyword>
<dbReference type="Gene3D" id="3.40.50.80">
    <property type="entry name" value="Nucleotide-binding domain of ferredoxin-NADP reductase (FNR) module"/>
    <property type="match status" value="1"/>
</dbReference>
<dbReference type="InterPro" id="IPR023173">
    <property type="entry name" value="NADPH_Cyt_P450_Rdtase_alpha"/>
</dbReference>
<dbReference type="PRINTS" id="PR00371">
    <property type="entry name" value="FPNCR"/>
</dbReference>
<feature type="binding site" evidence="12">
    <location>
        <begin position="99"/>
        <end position="102"/>
    </location>
    <ligand>
        <name>FMN</name>
        <dbReference type="ChEBI" id="CHEBI:58210"/>
    </ligand>
</feature>
<keyword evidence="2" id="KW-0813">Transport</keyword>
<evidence type="ECO:0000256" key="5">
    <source>
        <dbReference type="ARBA" id="ARBA00022643"/>
    </source>
</evidence>
<feature type="binding site" evidence="12">
    <location>
        <begin position="399"/>
        <end position="402"/>
    </location>
    <ligand>
        <name>FAD</name>
        <dbReference type="ChEBI" id="CHEBI:57692"/>
    </ligand>
</feature>
<keyword evidence="6 12" id="KW-0274">FAD</keyword>
<dbReference type="GO" id="GO:0050660">
    <property type="term" value="F:flavin adenine dinucleotide binding"/>
    <property type="evidence" value="ECO:0007669"/>
    <property type="project" value="InterPro"/>
</dbReference>
<dbReference type="PANTHER" id="PTHR19384:SF128">
    <property type="entry name" value="NADPH OXIDOREDUCTASE A"/>
    <property type="match status" value="1"/>
</dbReference>
<dbReference type="PRINTS" id="PR00369">
    <property type="entry name" value="FLAVODOXIN"/>
</dbReference>
<evidence type="ECO:0000256" key="12">
    <source>
        <dbReference type="PIRSR" id="PIRSR000207-1"/>
    </source>
</evidence>
<dbReference type="Gene3D" id="1.20.990.10">
    <property type="entry name" value="NADPH-cytochrome p450 Reductase, Chain A, domain 3"/>
    <property type="match status" value="1"/>
</dbReference>
<dbReference type="CDD" id="cd06199">
    <property type="entry name" value="SiR"/>
    <property type="match status" value="1"/>
</dbReference>
<keyword evidence="7 12" id="KW-0521">NADP</keyword>
<dbReference type="Pfam" id="PF00667">
    <property type="entry name" value="FAD_binding_1"/>
    <property type="match status" value="1"/>
</dbReference>
<dbReference type="RefSeq" id="WP_064030527.1">
    <property type="nucleotide sequence ID" value="NZ_LUUK01000189.1"/>
</dbReference>
<dbReference type="GO" id="GO:0010181">
    <property type="term" value="F:FMN binding"/>
    <property type="evidence" value="ECO:0007669"/>
    <property type="project" value="InterPro"/>
</dbReference>
<name>A0A177NDS7_9GAMM</name>
<dbReference type="InterPro" id="IPR010199">
    <property type="entry name" value="CysJ"/>
</dbReference>
<evidence type="ECO:0000256" key="6">
    <source>
        <dbReference type="ARBA" id="ARBA00022827"/>
    </source>
</evidence>
<dbReference type="PANTHER" id="PTHR19384">
    <property type="entry name" value="NITRIC OXIDE SYNTHASE-RELATED"/>
    <property type="match status" value="1"/>
</dbReference>
<dbReference type="SUPFAM" id="SSF63380">
    <property type="entry name" value="Riboflavin synthase domain-like"/>
    <property type="match status" value="1"/>
</dbReference>
<evidence type="ECO:0000256" key="2">
    <source>
        <dbReference type="ARBA" id="ARBA00022448"/>
    </source>
</evidence>
<dbReference type="Proteomes" id="UP000077628">
    <property type="component" value="Unassembled WGS sequence"/>
</dbReference>
<dbReference type="EMBL" id="LUUK01000189">
    <property type="protein sequence ID" value="OAI16001.1"/>
    <property type="molecule type" value="Genomic_DNA"/>
</dbReference>
<dbReference type="STRING" id="702114.A1355_10345"/>